<protein>
    <recommendedName>
        <fullName evidence="2">Zona occludens toxin N-terminal domain-containing protein</fullName>
    </recommendedName>
</protein>
<feature type="non-terminal residue" evidence="1">
    <location>
        <position position="1"/>
    </location>
</feature>
<gene>
    <name evidence="1" type="ORF">S06H3_05999</name>
</gene>
<dbReference type="EMBL" id="BARV01002281">
    <property type="protein sequence ID" value="GAH90717.1"/>
    <property type="molecule type" value="Genomic_DNA"/>
</dbReference>
<reference evidence="1" key="1">
    <citation type="journal article" date="2014" name="Front. Microbiol.">
        <title>High frequency of phylogenetically diverse reductive dehalogenase-homologous genes in deep subseafloor sedimentary metagenomes.</title>
        <authorList>
            <person name="Kawai M."/>
            <person name="Futagami T."/>
            <person name="Toyoda A."/>
            <person name="Takaki Y."/>
            <person name="Nishi S."/>
            <person name="Hori S."/>
            <person name="Arai W."/>
            <person name="Tsubouchi T."/>
            <person name="Morono Y."/>
            <person name="Uchiyama I."/>
            <person name="Ito T."/>
            <person name="Fujiyama A."/>
            <person name="Inagaki F."/>
            <person name="Takami H."/>
        </authorList>
    </citation>
    <scope>NUCLEOTIDE SEQUENCE</scope>
    <source>
        <strain evidence="1">Expedition CK06-06</strain>
    </source>
</reference>
<name>X1J9R5_9ZZZZ</name>
<evidence type="ECO:0000313" key="1">
    <source>
        <dbReference type="EMBL" id="GAH90717.1"/>
    </source>
</evidence>
<evidence type="ECO:0008006" key="2">
    <source>
        <dbReference type="Google" id="ProtNLM"/>
    </source>
</evidence>
<organism evidence="1">
    <name type="scientific">marine sediment metagenome</name>
    <dbReference type="NCBI Taxonomy" id="412755"/>
    <lineage>
        <taxon>unclassified sequences</taxon>
        <taxon>metagenomes</taxon>
        <taxon>ecological metagenomes</taxon>
    </lineage>
</organism>
<proteinExistence type="predicted"/>
<comment type="caution">
    <text evidence="1">The sequence shown here is derived from an EMBL/GenBank/DDBJ whole genome shotgun (WGS) entry which is preliminary data.</text>
</comment>
<dbReference type="AlphaFoldDB" id="X1J9R5"/>
<accession>X1J9R5</accession>
<sequence>ETFAHFFFKVDHFCDFALDLAMRGARVPLLVWDDAAFHAGAELWFSNRPAYWRLKKVIQTLGTVTQCLLVNSPGVNDPTGALISNRNLTIKIIKDGPIRRIAKGFAHNTLPWGKCRDTSNFEDHFTVMLPNDVYARYLKMRRGMTISGLEAFKKTSRR</sequence>